<evidence type="ECO:0000256" key="5">
    <source>
        <dbReference type="ARBA" id="ARBA00022840"/>
    </source>
</evidence>
<evidence type="ECO:0000256" key="1">
    <source>
        <dbReference type="ARBA" id="ARBA00005187"/>
    </source>
</evidence>
<proteinExistence type="inferred from homology"/>
<protein>
    <recommendedName>
        <fullName evidence="3">asparagine synthase (glutamine-hydrolyzing)</fullName>
        <ecNumber evidence="3">6.3.5.4</ecNumber>
    </recommendedName>
</protein>
<dbReference type="Gene3D" id="3.40.50.620">
    <property type="entry name" value="HUPs"/>
    <property type="match status" value="1"/>
</dbReference>
<dbReference type="SUPFAM" id="SSF56235">
    <property type="entry name" value="N-terminal nucleophile aminohydrolases (Ntn hydrolases)"/>
    <property type="match status" value="1"/>
</dbReference>
<evidence type="ECO:0000313" key="9">
    <source>
        <dbReference type="EMBL" id="MDD1149225.1"/>
    </source>
</evidence>
<dbReference type="InterPro" id="IPR017932">
    <property type="entry name" value="GATase_2_dom"/>
</dbReference>
<dbReference type="PANTHER" id="PTHR43284">
    <property type="entry name" value="ASPARAGINE SYNTHETASE (GLUTAMINE-HYDROLYZING)"/>
    <property type="match status" value="1"/>
</dbReference>
<dbReference type="Pfam" id="PF00733">
    <property type="entry name" value="Asn_synthase"/>
    <property type="match status" value="1"/>
</dbReference>
<dbReference type="CDD" id="cd01991">
    <property type="entry name" value="Asn_synthase_B_C"/>
    <property type="match status" value="1"/>
</dbReference>
<dbReference type="PROSITE" id="PS51278">
    <property type="entry name" value="GATASE_TYPE_2"/>
    <property type="match status" value="1"/>
</dbReference>
<dbReference type="EC" id="6.3.5.4" evidence="3"/>
<comment type="similarity">
    <text evidence="2">Belongs to the asparagine synthetase family.</text>
</comment>
<accession>A0ABT5Q5K8</accession>
<evidence type="ECO:0000259" key="8">
    <source>
        <dbReference type="PROSITE" id="PS51278"/>
    </source>
</evidence>
<comment type="caution">
    <text evidence="9">The sequence shown here is derived from an EMBL/GenBank/DDBJ whole genome shotgun (WGS) entry which is preliminary data.</text>
</comment>
<dbReference type="InterPro" id="IPR014729">
    <property type="entry name" value="Rossmann-like_a/b/a_fold"/>
</dbReference>
<comment type="pathway">
    <text evidence="1">Amino-acid biosynthesis; L-asparagine biosynthesis; L-asparagine from L-aspartate (L-Gln route): step 1/1.</text>
</comment>
<dbReference type="EMBL" id="JAMDGR010000006">
    <property type="protein sequence ID" value="MDD1149225.1"/>
    <property type="molecule type" value="Genomic_DNA"/>
</dbReference>
<reference evidence="9 10" key="1">
    <citation type="submission" date="2022-05" db="EMBL/GenBank/DDBJ databases">
        <title>Novel Pseudomonas spp. Isolated from a Rainbow Trout Aquaculture Facility.</title>
        <authorList>
            <person name="Testerman T."/>
            <person name="Graf J."/>
        </authorList>
    </citation>
    <scope>NUCLEOTIDE SEQUENCE [LARGE SCALE GENOMIC DNA]</scope>
    <source>
        <strain evidence="9 10">ID357</strain>
    </source>
</reference>
<keyword evidence="9" id="KW-0436">Ligase</keyword>
<dbReference type="InterPro" id="IPR033738">
    <property type="entry name" value="AsnB_N"/>
</dbReference>
<organism evidence="9 10">
    <name type="scientific">Pseudomonas idahonensis</name>
    <dbReference type="NCBI Taxonomy" id="2942628"/>
    <lineage>
        <taxon>Bacteria</taxon>
        <taxon>Pseudomonadati</taxon>
        <taxon>Pseudomonadota</taxon>
        <taxon>Gammaproteobacteria</taxon>
        <taxon>Pseudomonadales</taxon>
        <taxon>Pseudomonadaceae</taxon>
        <taxon>Pseudomonas</taxon>
    </lineage>
</organism>
<dbReference type="PIRSF" id="PIRSF001589">
    <property type="entry name" value="Asn_synthetase_glu-h"/>
    <property type="match status" value="1"/>
</dbReference>
<dbReference type="RefSeq" id="WP_273923073.1">
    <property type="nucleotide sequence ID" value="NZ_JAMDGR010000006.1"/>
</dbReference>
<dbReference type="Proteomes" id="UP001217610">
    <property type="component" value="Unassembled WGS sequence"/>
</dbReference>
<gene>
    <name evidence="9" type="primary">asnB</name>
    <name evidence="9" type="ORF">M5G25_13065</name>
</gene>
<dbReference type="NCBIfam" id="TIGR01536">
    <property type="entry name" value="asn_synth_AEB"/>
    <property type="match status" value="1"/>
</dbReference>
<dbReference type="Pfam" id="PF13537">
    <property type="entry name" value="GATase_7"/>
    <property type="match status" value="1"/>
</dbReference>
<dbReference type="SUPFAM" id="SSF52402">
    <property type="entry name" value="Adenine nucleotide alpha hydrolases-like"/>
    <property type="match status" value="1"/>
</dbReference>
<evidence type="ECO:0000313" key="10">
    <source>
        <dbReference type="Proteomes" id="UP001217610"/>
    </source>
</evidence>
<name>A0ABT5Q5K8_9PSED</name>
<keyword evidence="6" id="KW-0315">Glutamine amidotransferase</keyword>
<evidence type="ECO:0000256" key="7">
    <source>
        <dbReference type="ARBA" id="ARBA00048741"/>
    </source>
</evidence>
<evidence type="ECO:0000256" key="2">
    <source>
        <dbReference type="ARBA" id="ARBA00005752"/>
    </source>
</evidence>
<evidence type="ECO:0000256" key="4">
    <source>
        <dbReference type="ARBA" id="ARBA00022741"/>
    </source>
</evidence>
<keyword evidence="5" id="KW-0067">ATP-binding</keyword>
<dbReference type="CDD" id="cd00712">
    <property type="entry name" value="AsnB"/>
    <property type="match status" value="1"/>
</dbReference>
<dbReference type="InterPro" id="IPR029055">
    <property type="entry name" value="Ntn_hydrolases_N"/>
</dbReference>
<keyword evidence="10" id="KW-1185">Reference proteome</keyword>
<keyword evidence="4" id="KW-0547">Nucleotide-binding</keyword>
<dbReference type="InterPro" id="IPR006426">
    <property type="entry name" value="Asn_synth_AEB"/>
</dbReference>
<evidence type="ECO:0000256" key="3">
    <source>
        <dbReference type="ARBA" id="ARBA00012737"/>
    </source>
</evidence>
<sequence>MCGILGFFSVSETHSYSQSIDAAIQTLRHRGPNDFGYEEMSVASNKLVLGHTRLSIIDLSFAGHQPMHSKDQLFSIVFNGEIYNYRELRNELKTLGHVFHSDSDTEVLLAAWIQWGADSLARLRGMFAFAVFDRKANKLSCVRDPFGIKPFYYTREGDNFLFASEMPALKALKQSKAQLNWQRAYDYLVHGDYDSQAATFFEDVLQLMPGHLLHLDLSNGQLSAPQQWWRPQIEQTSTLSFSSAADELRERFLHNIKLHLRSDVPLGAALSGGLDSSAVVCAMRKIEPDAAINTFSYIARDSAVSEESWVDLVNAQVNAKAHKVLVSPQELSNDLDDMIRTQGEPFGSTSIYAQYRVFKLAKDNAITVTLDGQGADELLAGYHGYPGKRIKSMLEQGHYRQAMNFARQWSTWPDRSLKHCFKTVVAECAQGPLYDLLRRGNGMQASPSWIDTQMLRDTGVHIGYPQQKSPYDLPGRKLASELAFSLTHRGLQSLLRHGDRNSMRFSIESRVPFLTSDMADFLLSLPENYLISQSGETKSVFRAAMRGIVPDAILDRRDKIGFSTPEQVWLVQLAEQIRGWLKIDLGLPFLNQPQILEEFEKIISGKAPFSWQVWRWINFTRWYQHNFELR</sequence>
<evidence type="ECO:0000256" key="6">
    <source>
        <dbReference type="ARBA" id="ARBA00022962"/>
    </source>
</evidence>
<dbReference type="InterPro" id="IPR001962">
    <property type="entry name" value="Asn_synthase"/>
</dbReference>
<dbReference type="PANTHER" id="PTHR43284:SF1">
    <property type="entry name" value="ASPARAGINE SYNTHETASE"/>
    <property type="match status" value="1"/>
</dbReference>
<feature type="domain" description="Glutamine amidotransferase type-2" evidence="8">
    <location>
        <begin position="2"/>
        <end position="218"/>
    </location>
</feature>
<dbReference type="GO" id="GO:0004066">
    <property type="term" value="F:asparagine synthase (glutamine-hydrolyzing) activity"/>
    <property type="evidence" value="ECO:0007669"/>
    <property type="project" value="UniProtKB-EC"/>
</dbReference>
<dbReference type="Gene3D" id="3.60.20.10">
    <property type="entry name" value="Glutamine Phosphoribosylpyrophosphate, subunit 1, domain 1"/>
    <property type="match status" value="1"/>
</dbReference>
<dbReference type="InterPro" id="IPR051786">
    <property type="entry name" value="ASN_synthetase/amidase"/>
</dbReference>
<comment type="catalytic activity">
    <reaction evidence="7">
        <text>L-aspartate + L-glutamine + ATP + H2O = L-asparagine + L-glutamate + AMP + diphosphate + H(+)</text>
        <dbReference type="Rhea" id="RHEA:12228"/>
        <dbReference type="ChEBI" id="CHEBI:15377"/>
        <dbReference type="ChEBI" id="CHEBI:15378"/>
        <dbReference type="ChEBI" id="CHEBI:29985"/>
        <dbReference type="ChEBI" id="CHEBI:29991"/>
        <dbReference type="ChEBI" id="CHEBI:30616"/>
        <dbReference type="ChEBI" id="CHEBI:33019"/>
        <dbReference type="ChEBI" id="CHEBI:58048"/>
        <dbReference type="ChEBI" id="CHEBI:58359"/>
        <dbReference type="ChEBI" id="CHEBI:456215"/>
        <dbReference type="EC" id="6.3.5.4"/>
    </reaction>
</comment>